<dbReference type="InterPro" id="IPR001005">
    <property type="entry name" value="SANT/Myb"/>
</dbReference>
<feature type="region of interest" description="Disordered" evidence="1">
    <location>
        <begin position="80"/>
        <end position="152"/>
    </location>
</feature>
<reference evidence="4" key="1">
    <citation type="journal article" date="2012" name="Science">
        <title>The Paleozoic origin of enzymatic lignin decomposition reconstructed from 31 fungal genomes.</title>
        <authorList>
            <person name="Floudas D."/>
            <person name="Binder M."/>
            <person name="Riley R."/>
            <person name="Barry K."/>
            <person name="Blanchette R.A."/>
            <person name="Henrissat B."/>
            <person name="Martinez A.T."/>
            <person name="Otillar R."/>
            <person name="Spatafora J.W."/>
            <person name="Yadav J.S."/>
            <person name="Aerts A."/>
            <person name="Benoit I."/>
            <person name="Boyd A."/>
            <person name="Carlson A."/>
            <person name="Copeland A."/>
            <person name="Coutinho P.M."/>
            <person name="de Vries R.P."/>
            <person name="Ferreira P."/>
            <person name="Findley K."/>
            <person name="Foster B."/>
            <person name="Gaskell J."/>
            <person name="Glotzer D."/>
            <person name="Gorecki P."/>
            <person name="Heitman J."/>
            <person name="Hesse C."/>
            <person name="Hori C."/>
            <person name="Igarashi K."/>
            <person name="Jurgens J.A."/>
            <person name="Kallen N."/>
            <person name="Kersten P."/>
            <person name="Kohler A."/>
            <person name="Kuees U."/>
            <person name="Kumar T.K.A."/>
            <person name="Kuo A."/>
            <person name="LaButti K."/>
            <person name="Larrondo L.F."/>
            <person name="Lindquist E."/>
            <person name="Ling A."/>
            <person name="Lombard V."/>
            <person name="Lucas S."/>
            <person name="Lundell T."/>
            <person name="Martin R."/>
            <person name="McLaughlin D.J."/>
            <person name="Morgenstern I."/>
            <person name="Morin E."/>
            <person name="Murat C."/>
            <person name="Nagy L.G."/>
            <person name="Nolan M."/>
            <person name="Ohm R.A."/>
            <person name="Patyshakuliyeva A."/>
            <person name="Rokas A."/>
            <person name="Ruiz-Duenas F.J."/>
            <person name="Sabat G."/>
            <person name="Salamov A."/>
            <person name="Samejima M."/>
            <person name="Schmutz J."/>
            <person name="Slot J.C."/>
            <person name="St John F."/>
            <person name="Stenlid J."/>
            <person name="Sun H."/>
            <person name="Sun S."/>
            <person name="Syed K."/>
            <person name="Tsang A."/>
            <person name="Wiebenga A."/>
            <person name="Young D."/>
            <person name="Pisabarro A."/>
            <person name="Eastwood D.C."/>
            <person name="Martin F."/>
            <person name="Cullen D."/>
            <person name="Grigoriev I.V."/>
            <person name="Hibbett D.S."/>
        </authorList>
    </citation>
    <scope>NUCLEOTIDE SEQUENCE [LARGE SCALE GENOMIC DNA]</scope>
    <source>
        <strain evidence="4">MF3/22</strain>
    </source>
</reference>
<feature type="region of interest" description="Disordered" evidence="1">
    <location>
        <begin position="43"/>
        <end position="64"/>
    </location>
</feature>
<dbReference type="RefSeq" id="XP_007262881.1">
    <property type="nucleotide sequence ID" value="XM_007262819.1"/>
</dbReference>
<evidence type="ECO:0000313" key="4">
    <source>
        <dbReference type="Proteomes" id="UP000053630"/>
    </source>
</evidence>
<dbReference type="KEGG" id="fme:FOMMEDRAFT_162986"/>
<organism evidence="3 4">
    <name type="scientific">Fomitiporia mediterranea (strain MF3/22)</name>
    <name type="common">Grapevine white-rot fungus</name>
    <dbReference type="NCBI Taxonomy" id="694068"/>
    <lineage>
        <taxon>Eukaryota</taxon>
        <taxon>Fungi</taxon>
        <taxon>Dikarya</taxon>
        <taxon>Basidiomycota</taxon>
        <taxon>Agaricomycotina</taxon>
        <taxon>Agaricomycetes</taxon>
        <taxon>Hymenochaetales</taxon>
        <taxon>Hymenochaetaceae</taxon>
        <taxon>Fomitiporia</taxon>
    </lineage>
</organism>
<dbReference type="EMBL" id="JH718164">
    <property type="protein sequence ID" value="EJC97523.1"/>
    <property type="molecule type" value="Genomic_DNA"/>
</dbReference>
<evidence type="ECO:0000313" key="3">
    <source>
        <dbReference type="EMBL" id="EJC97523.1"/>
    </source>
</evidence>
<gene>
    <name evidence="3" type="ORF">FOMMEDRAFT_162986</name>
</gene>
<accession>R7SFN7</accession>
<evidence type="ECO:0000259" key="2">
    <source>
        <dbReference type="PROSITE" id="PS50090"/>
    </source>
</evidence>
<dbReference type="PROSITE" id="PS50090">
    <property type="entry name" value="MYB_LIKE"/>
    <property type="match status" value="1"/>
</dbReference>
<dbReference type="KEGG" id="fme:FOMMEDRAFT_151899"/>
<dbReference type="OrthoDB" id="3325987at2759"/>
<dbReference type="OMA" id="YIATPER"/>
<name>R7SFN7_FOMME</name>
<protein>
    <recommendedName>
        <fullName evidence="2">Myb-like domain-containing protein</fullName>
    </recommendedName>
</protein>
<dbReference type="AlphaFoldDB" id="R7SFN7"/>
<dbReference type="RefSeq" id="XP_007272214.1">
    <property type="nucleotide sequence ID" value="XM_007272152.1"/>
</dbReference>
<feature type="compositionally biased region" description="Low complexity" evidence="1">
    <location>
        <begin position="87"/>
        <end position="110"/>
    </location>
</feature>
<feature type="domain" description="Myb-like" evidence="2">
    <location>
        <begin position="176"/>
        <end position="229"/>
    </location>
</feature>
<sequence length="430" mass="48825">MEQNSSQNAERPLSQPQTPATLLQALQLHAQTQAATHQIQIPAGSMVPPSPSPAPVVHAPSPEFPDNVRALAALNFHMHQQNQAQTPAHQPVSSNSSSSHPTPQSSTPAPEVSKTAKGKAKVEKKVVSRKTGKGARSGKNARASGHSESEIDLLTEEQRNDADIIEINEVKIIATWDDESSIKLAEYIATPERWAKVQVSLRNFCQEISQNILPEYTAEQCLNRWHSIFRQFKDTRRWEKHTGGGDGDESVSDLRTSAAQCKKFAEGPIYPIILRVAEGRADIDRSIEFSSSRKFEDVEAEVKQVKEEEKKRKKGDAASEFTAIMSEAIFSQQERQKESTQLDAERFAYERAKDEKEEEFRRKRMRSEDRATKIQEMRNMEDLRRSKLEQYRQMRDSDDPVEQDLAVDLAEEIRDIGDTIRHLRRTEWQD</sequence>
<dbReference type="Proteomes" id="UP000053630">
    <property type="component" value="Unassembled WGS sequence"/>
</dbReference>
<proteinExistence type="predicted"/>
<dbReference type="GeneID" id="18675947"/>
<keyword evidence="4" id="KW-1185">Reference proteome</keyword>
<feature type="region of interest" description="Disordered" evidence="1">
    <location>
        <begin position="1"/>
        <end position="21"/>
    </location>
</feature>
<evidence type="ECO:0000256" key="1">
    <source>
        <dbReference type="SAM" id="MobiDB-lite"/>
    </source>
</evidence>